<dbReference type="RefSeq" id="WP_174777229.1">
    <property type="nucleotide sequence ID" value="NZ_BAAAWP010000001.1"/>
</dbReference>
<evidence type="ECO:0000256" key="1">
    <source>
        <dbReference type="SAM" id="MobiDB-lite"/>
    </source>
</evidence>
<comment type="caution">
    <text evidence="2">The sequence shown here is derived from an EMBL/GenBank/DDBJ whole genome shotgun (WGS) entry which is preliminary data.</text>
</comment>
<dbReference type="EMBL" id="JABMCG010000093">
    <property type="protein sequence ID" value="NUU27775.1"/>
    <property type="molecule type" value="Genomic_DNA"/>
</dbReference>
<proteinExistence type="predicted"/>
<feature type="compositionally biased region" description="Basic and acidic residues" evidence="1">
    <location>
        <begin position="40"/>
        <end position="51"/>
    </location>
</feature>
<name>A0A850DTG9_9MICO</name>
<dbReference type="AlphaFoldDB" id="A0A850DTG9"/>
<accession>A0A850DTG9</accession>
<evidence type="ECO:0000313" key="3">
    <source>
        <dbReference type="Proteomes" id="UP000539146"/>
    </source>
</evidence>
<evidence type="ECO:0000313" key="2">
    <source>
        <dbReference type="EMBL" id="NUU27775.1"/>
    </source>
</evidence>
<protein>
    <submittedName>
        <fullName evidence="2">Uncharacterized protein</fullName>
    </submittedName>
</protein>
<sequence length="51" mass="5546">MRFINWLVGVLGVVARGVDASNGAGPGVPPNAASWLADNESDHQRRRDYRP</sequence>
<organism evidence="2 3">
    <name type="scientific">Curtobacterium citreum</name>
    <dbReference type="NCBI Taxonomy" id="2036"/>
    <lineage>
        <taxon>Bacteria</taxon>
        <taxon>Bacillati</taxon>
        <taxon>Actinomycetota</taxon>
        <taxon>Actinomycetes</taxon>
        <taxon>Micrococcales</taxon>
        <taxon>Microbacteriaceae</taxon>
        <taxon>Curtobacterium</taxon>
    </lineage>
</organism>
<feature type="region of interest" description="Disordered" evidence="1">
    <location>
        <begin position="21"/>
        <end position="51"/>
    </location>
</feature>
<dbReference type="Proteomes" id="UP000539146">
    <property type="component" value="Unassembled WGS sequence"/>
</dbReference>
<reference evidence="2 3" key="1">
    <citation type="submission" date="2020-05" db="EMBL/GenBank/DDBJ databases">
        <title>Genome Sequencing of Type Strains.</title>
        <authorList>
            <person name="Lemaire J.F."/>
            <person name="Inderbitzin P."/>
            <person name="Gregorio O.A."/>
            <person name="Collins S.B."/>
            <person name="Wespe N."/>
            <person name="Knight-Connoni V."/>
        </authorList>
    </citation>
    <scope>NUCLEOTIDE SEQUENCE [LARGE SCALE GENOMIC DNA]</scope>
    <source>
        <strain evidence="2 3">DSM 20512</strain>
    </source>
</reference>
<gene>
    <name evidence="2" type="ORF">HP467_06565</name>
</gene>